<name>H6RMZ0_BLASD</name>
<proteinExistence type="predicted"/>
<dbReference type="eggNOG" id="ENOG5033SY9">
    <property type="taxonomic scope" value="Bacteria"/>
</dbReference>
<dbReference type="RefSeq" id="WP_014374260.1">
    <property type="nucleotide sequence ID" value="NC_016943.1"/>
</dbReference>
<sequence length="273" mass="29780">MSRPDPVTRAVLRSHRLMEAGLKAARGLFDGVWLGLLDDRRLAALDTAYYDRAPMYQDEAYNRSGLSSWEQHAVSTYFPAGCRVTVVGAGGGREVLALLAQGFDAMGFEPHPALAAFGARLIAAEGHGERVRVSPRVGWPPAAPPTDAVVIGWGAYMLIPGRHRRIAYLRATATALPDGGRVLLSYFARRGTIARFRVAARIGTALRRLSRRPPVEPGDALVPNFVHFFTREQIEAELVEAGFRPLQVGSDDYGWAVGEVVQRPVSAGVTHER</sequence>
<evidence type="ECO:0000313" key="2">
    <source>
        <dbReference type="Proteomes" id="UP000007517"/>
    </source>
</evidence>
<keyword evidence="2" id="KW-1185">Reference proteome</keyword>
<reference evidence="2" key="2">
    <citation type="submission" date="2012-02" db="EMBL/GenBank/DDBJ databases">
        <title>Complete genome sequence of Blastococcus saxobsidens strain DD2.</title>
        <authorList>
            <person name="Genoscope."/>
        </authorList>
    </citation>
    <scope>NUCLEOTIDE SEQUENCE [LARGE SCALE GENOMIC DNA]</scope>
    <source>
        <strain evidence="2">DD2</strain>
    </source>
</reference>
<evidence type="ECO:0000313" key="1">
    <source>
        <dbReference type="EMBL" id="CCG01343.1"/>
    </source>
</evidence>
<protein>
    <submittedName>
        <fullName evidence="1">Putative methyltransferase</fullName>
    </submittedName>
</protein>
<dbReference type="Gene3D" id="3.40.50.150">
    <property type="entry name" value="Vaccinia Virus protein VP39"/>
    <property type="match status" value="1"/>
</dbReference>
<keyword evidence="1" id="KW-0808">Transferase</keyword>
<reference evidence="1 2" key="1">
    <citation type="journal article" date="2012" name="J. Bacteriol.">
        <title>Genome Sequence of Blastococcus saxobsidens DD2, a Stone-Inhabiting Bacterium.</title>
        <authorList>
            <person name="Chouaia B."/>
            <person name="Crotti E."/>
            <person name="Brusetti L."/>
            <person name="Daffonchio D."/>
            <person name="Essoussi I."/>
            <person name="Nouioui I."/>
            <person name="Sbissi I."/>
            <person name="Ghodhbane-Gtari F."/>
            <person name="Gtari M."/>
            <person name="Vacherie B."/>
            <person name="Barbe V."/>
            <person name="Medigue C."/>
            <person name="Gury J."/>
            <person name="Pujic P."/>
            <person name="Normand P."/>
        </authorList>
    </citation>
    <scope>NUCLEOTIDE SEQUENCE [LARGE SCALE GENOMIC DNA]</scope>
    <source>
        <strain evidence="1 2">DD2</strain>
    </source>
</reference>
<dbReference type="EMBL" id="FO117623">
    <property type="protein sequence ID" value="CCG01343.1"/>
    <property type="molecule type" value="Genomic_DNA"/>
</dbReference>
<accession>H6RMZ0</accession>
<dbReference type="SUPFAM" id="SSF53335">
    <property type="entry name" value="S-adenosyl-L-methionine-dependent methyltransferases"/>
    <property type="match status" value="1"/>
</dbReference>
<dbReference type="KEGG" id="bsd:BLASA_0366"/>
<dbReference type="InterPro" id="IPR029063">
    <property type="entry name" value="SAM-dependent_MTases_sf"/>
</dbReference>
<organism evidence="1 2">
    <name type="scientific">Blastococcus saxobsidens (strain DD2)</name>
    <dbReference type="NCBI Taxonomy" id="1146883"/>
    <lineage>
        <taxon>Bacteria</taxon>
        <taxon>Bacillati</taxon>
        <taxon>Actinomycetota</taxon>
        <taxon>Actinomycetes</taxon>
        <taxon>Geodermatophilales</taxon>
        <taxon>Geodermatophilaceae</taxon>
        <taxon>Blastococcus</taxon>
    </lineage>
</organism>
<gene>
    <name evidence="1" type="ordered locus">BLASA_0366</name>
</gene>
<dbReference type="GO" id="GO:0008168">
    <property type="term" value="F:methyltransferase activity"/>
    <property type="evidence" value="ECO:0007669"/>
    <property type="project" value="UniProtKB-KW"/>
</dbReference>
<dbReference type="HOGENOM" id="CLU_1018056_0_0_11"/>
<dbReference type="Proteomes" id="UP000007517">
    <property type="component" value="Chromosome"/>
</dbReference>
<dbReference type="OrthoDB" id="5186487at2"/>
<dbReference type="GO" id="GO:0032259">
    <property type="term" value="P:methylation"/>
    <property type="evidence" value="ECO:0007669"/>
    <property type="project" value="UniProtKB-KW"/>
</dbReference>
<dbReference type="STRING" id="1146883.BLASA_0366"/>
<keyword evidence="1" id="KW-0489">Methyltransferase</keyword>
<dbReference type="AlphaFoldDB" id="H6RMZ0"/>